<dbReference type="SUPFAM" id="SSF52540">
    <property type="entry name" value="P-loop containing nucleoside triphosphate hydrolases"/>
    <property type="match status" value="2"/>
</dbReference>
<dbReference type="GO" id="GO:0016020">
    <property type="term" value="C:membrane"/>
    <property type="evidence" value="ECO:0007669"/>
    <property type="project" value="InterPro"/>
</dbReference>
<comment type="caution">
    <text evidence="4">The sequence shown here is derived from an EMBL/GenBank/DDBJ whole genome shotgun (WGS) entry which is preliminary data.</text>
</comment>
<dbReference type="Pfam" id="PF07517">
    <property type="entry name" value="SecA_DEAD"/>
    <property type="match status" value="1"/>
</dbReference>
<feature type="domain" description="SecA family profile" evidence="3">
    <location>
        <begin position="532"/>
        <end position="1144"/>
    </location>
</feature>
<dbReference type="OrthoDB" id="7614088at2759"/>
<dbReference type="PANTHER" id="PTHR30612">
    <property type="entry name" value="SECA INNER MEMBRANE COMPONENT OF SEC PROTEIN SECRETION SYSTEM"/>
    <property type="match status" value="1"/>
</dbReference>
<dbReference type="InterPro" id="IPR011115">
    <property type="entry name" value="SecA_DEAD"/>
</dbReference>
<dbReference type="GO" id="GO:0005524">
    <property type="term" value="F:ATP binding"/>
    <property type="evidence" value="ECO:0007669"/>
    <property type="project" value="InterPro"/>
</dbReference>
<dbReference type="InterPro" id="IPR014018">
    <property type="entry name" value="SecA_motor_DEAD"/>
</dbReference>
<dbReference type="Gene3D" id="3.40.50.300">
    <property type="entry name" value="P-loop containing nucleotide triphosphate hydrolases"/>
    <property type="match status" value="2"/>
</dbReference>
<name>A0A815MIN9_ADIRI</name>
<keyword evidence="2" id="KW-0811">Translocation</keyword>
<dbReference type="GO" id="GO:0017038">
    <property type="term" value="P:protein import"/>
    <property type="evidence" value="ECO:0007669"/>
    <property type="project" value="InterPro"/>
</dbReference>
<dbReference type="PANTHER" id="PTHR30612:SF0">
    <property type="entry name" value="CHLOROPLAST PROTEIN-TRANSPORTING ATPASE"/>
    <property type="match status" value="1"/>
</dbReference>
<accession>A0A815MIN9</accession>
<gene>
    <name evidence="4" type="ORF">EDS130_LOCUS37307</name>
</gene>
<dbReference type="Proteomes" id="UP000663852">
    <property type="component" value="Unassembled WGS sequence"/>
</dbReference>
<reference evidence="4" key="1">
    <citation type="submission" date="2021-02" db="EMBL/GenBank/DDBJ databases">
        <authorList>
            <person name="Nowell W R."/>
        </authorList>
    </citation>
    <scope>NUCLEOTIDE SEQUENCE</scope>
</reference>
<dbReference type="Gene3D" id="3.40.50.410">
    <property type="entry name" value="von Willebrand factor, type A domain"/>
    <property type="match status" value="1"/>
</dbReference>
<evidence type="ECO:0000313" key="4">
    <source>
        <dbReference type="EMBL" id="CAF1418843.1"/>
    </source>
</evidence>
<dbReference type="InterPro" id="IPR036465">
    <property type="entry name" value="vWFA_dom_sf"/>
</dbReference>
<dbReference type="GO" id="GO:0006605">
    <property type="term" value="P:protein targeting"/>
    <property type="evidence" value="ECO:0007669"/>
    <property type="project" value="InterPro"/>
</dbReference>
<dbReference type="EMBL" id="CAJNOJ010000364">
    <property type="protein sequence ID" value="CAF1418843.1"/>
    <property type="molecule type" value="Genomic_DNA"/>
</dbReference>
<dbReference type="InterPro" id="IPR000185">
    <property type="entry name" value="SecA"/>
</dbReference>
<keyword evidence="1" id="KW-0813">Transport</keyword>
<protein>
    <recommendedName>
        <fullName evidence="3">SecA family profile domain-containing protein</fullName>
    </recommendedName>
</protein>
<organism evidence="4 5">
    <name type="scientific">Adineta ricciae</name>
    <name type="common">Rotifer</name>
    <dbReference type="NCBI Taxonomy" id="249248"/>
    <lineage>
        <taxon>Eukaryota</taxon>
        <taxon>Metazoa</taxon>
        <taxon>Spiralia</taxon>
        <taxon>Gnathifera</taxon>
        <taxon>Rotifera</taxon>
        <taxon>Eurotatoria</taxon>
        <taxon>Bdelloidea</taxon>
        <taxon>Adinetida</taxon>
        <taxon>Adinetidae</taxon>
        <taxon>Adineta</taxon>
    </lineage>
</organism>
<dbReference type="InterPro" id="IPR027417">
    <property type="entry name" value="P-loop_NTPase"/>
</dbReference>
<evidence type="ECO:0000259" key="3">
    <source>
        <dbReference type="PROSITE" id="PS51196"/>
    </source>
</evidence>
<dbReference type="GO" id="GO:0006886">
    <property type="term" value="P:intracellular protein transport"/>
    <property type="evidence" value="ECO:0007669"/>
    <property type="project" value="InterPro"/>
</dbReference>
<evidence type="ECO:0000313" key="5">
    <source>
        <dbReference type="Proteomes" id="UP000663852"/>
    </source>
</evidence>
<proteinExistence type="predicted"/>
<dbReference type="PROSITE" id="PS51196">
    <property type="entry name" value="SECA_MOTOR_DEAD"/>
    <property type="match status" value="1"/>
</dbReference>
<dbReference type="SUPFAM" id="SSF53300">
    <property type="entry name" value="vWA-like"/>
    <property type="match status" value="1"/>
</dbReference>
<evidence type="ECO:0000256" key="2">
    <source>
        <dbReference type="ARBA" id="ARBA00023010"/>
    </source>
</evidence>
<sequence>MIDNVDKEPIEKRLDLVKPLFEALEFLPDDLQRSFKDEVTQLKDKVAEENQTYKNEIEKVFKYETITDEMIKDLNTSAEKCKQAKQEELLRILRSRVSDKLDHYWNLVQQSFEKEEIRLGLENIPIILKFHLYAPNIPASERYLKLVSDLFSGKILLYSKTLSDVFSLHKLEIVDKGLQNLILCLDFVHSYCSQINDFIPEKTFTNASLSLNKLSTDWQVLINNFNTALKAMNISVIKELLQTASSINQVLEKFHYCKCEHSMMKSFLIQMKQIPEHNKLMTSFQEEIRLSALVFQKDLISDRTERFEADREQFFSKLSATLQMFQLIEKEFSNKFASIFVFEQIEKDLKMKIEKIKEKLVSSSNQTSPTSADADQFRLYYNHLLSIEKHLQYSDLQIRQTLESAEKSILDKVDQSAKEIPAAKEDFAKVAQCLIRMKFFAENFSMFDTKINQSIDECLKNFRASQGPAMVSQLTMILEGDEIGSRLISEHSVLSGEDWRKRREKMQKQDDLEYVLRELHGDDVDKDTKVVLEKRYAVFRSTYDELIKKYLAKFNPKTEKEPKLDSLISEIKTLIPIVSLKSDKVEWNGSIRDQIPEILAHIFAVWTLKNTQHYNNMRGIDSERAYLLMPHVAQIISIFRIFGIGFKKDATLFGFRIGWKRISKDLVDNLVEVGTGEGKSVILAIVACVFALLGMDVKCSCYSEYLSQRDKNDFASLFQALGIDERIEYGTFNRLCENFLNEQCNLRDKVRDMILQNKNSLDQTNTTVKTRPKVLLIDEVDVFLSEKFYGGLYTPSVLIRDPTIKNLLSTLWNKRYLPPLRSIKNTSAYIDCAQRFSNWIFLVDEAIKSMTCALQSYQSSTYAVKNDRIVYIEGESYVENVVRGYDTIWAYFHENKNGLISEQSLEINVGIILSCGTFSYAYMPKDFSYITGVSGTLRTLANAEKKILAEVYGIFRNTFMPSVFGKSNRNYNSISDVEAVEKSEYFTRIRGQIDTMVNAQRAILVFFESEGRLSEFYNCDLFVGMKQSVQIITEGVSAKDRELFVKRAATEGRVTLLTRTFGRGTDFICRNQQVLANGGVHVLQTFFSKELSEEYQIMGRGARQGDRGSYQMILLENDLEWVLGSDWGKEVKEIKGQTLYQALNNERTKLYEAICAGKKFGITQCEPDHNKSKEFLDAIIGGNMSTVKKFLLEQNLGPNIYSQVSRTVLLMDATGSMSSLLTATKDTVCTMFERASDILKEKKLPSDIFSMQFVVYRNYNSQADKILEVSPWETKGSGLRAFMNTIGPEGGWGEEAIEIGLWHAVNESETKESISQVILIGDAPANSLADVSSKRSCFGENYWKKTKFSKPTFYQDELKKLKDKDIPIHTFYLTNYAKSNFEEIAQETKGRCESLDIRSSAGIDALTNYVTEEVLRKAAGRQGEEAVKLYREKYGKVTFTS</sequence>
<keyword evidence="1" id="KW-0653">Protein transport</keyword>
<evidence type="ECO:0000256" key="1">
    <source>
        <dbReference type="ARBA" id="ARBA00022927"/>
    </source>
</evidence>